<evidence type="ECO:0000313" key="3">
    <source>
        <dbReference type="Proteomes" id="UP000825935"/>
    </source>
</evidence>
<evidence type="ECO:0000256" key="1">
    <source>
        <dbReference type="SAM" id="Phobius"/>
    </source>
</evidence>
<comment type="caution">
    <text evidence="2">The sequence shown here is derived from an EMBL/GenBank/DDBJ whole genome shotgun (WGS) entry which is preliminary data.</text>
</comment>
<dbReference type="Proteomes" id="UP000825935">
    <property type="component" value="Chromosome 13"/>
</dbReference>
<reference evidence="2" key="1">
    <citation type="submission" date="2021-08" db="EMBL/GenBank/DDBJ databases">
        <title>WGS assembly of Ceratopteris richardii.</title>
        <authorList>
            <person name="Marchant D.B."/>
            <person name="Chen G."/>
            <person name="Jenkins J."/>
            <person name="Shu S."/>
            <person name="Leebens-Mack J."/>
            <person name="Grimwood J."/>
            <person name="Schmutz J."/>
            <person name="Soltis P."/>
            <person name="Soltis D."/>
            <person name="Chen Z.-H."/>
        </authorList>
    </citation>
    <scope>NUCLEOTIDE SEQUENCE</scope>
    <source>
        <strain evidence="2">Whitten #5841</strain>
        <tissue evidence="2">Leaf</tissue>
    </source>
</reference>
<evidence type="ECO:0000313" key="2">
    <source>
        <dbReference type="EMBL" id="KAH7420594.1"/>
    </source>
</evidence>
<keyword evidence="1" id="KW-0812">Transmembrane</keyword>
<proteinExistence type="predicted"/>
<name>A0A8T2TGX0_CERRI</name>
<keyword evidence="1" id="KW-1133">Transmembrane helix</keyword>
<protein>
    <submittedName>
        <fullName evidence="2">Uncharacterized protein</fullName>
    </submittedName>
</protein>
<gene>
    <name evidence="2" type="ORF">KP509_13G013800</name>
</gene>
<feature type="transmembrane region" description="Helical" evidence="1">
    <location>
        <begin position="12"/>
        <end position="33"/>
    </location>
</feature>
<accession>A0A8T2TGX0</accession>
<keyword evidence="1" id="KW-0472">Membrane</keyword>
<dbReference type="EMBL" id="CM035418">
    <property type="protein sequence ID" value="KAH7420594.1"/>
    <property type="molecule type" value="Genomic_DNA"/>
</dbReference>
<dbReference type="AlphaFoldDB" id="A0A8T2TGX0"/>
<sequence length="42" mass="4659">MVSEMGKKSKSSSAFLSIHVGFMTMAAIIFFFLGEPFNLCRP</sequence>
<keyword evidence="3" id="KW-1185">Reference proteome</keyword>
<organism evidence="2 3">
    <name type="scientific">Ceratopteris richardii</name>
    <name type="common">Triangle waterfern</name>
    <dbReference type="NCBI Taxonomy" id="49495"/>
    <lineage>
        <taxon>Eukaryota</taxon>
        <taxon>Viridiplantae</taxon>
        <taxon>Streptophyta</taxon>
        <taxon>Embryophyta</taxon>
        <taxon>Tracheophyta</taxon>
        <taxon>Polypodiopsida</taxon>
        <taxon>Polypodiidae</taxon>
        <taxon>Polypodiales</taxon>
        <taxon>Pteridineae</taxon>
        <taxon>Pteridaceae</taxon>
        <taxon>Parkerioideae</taxon>
        <taxon>Ceratopteris</taxon>
    </lineage>
</organism>